<evidence type="ECO:0000259" key="1">
    <source>
        <dbReference type="Pfam" id="PF07238"/>
    </source>
</evidence>
<protein>
    <submittedName>
        <fullName evidence="2">PilZ domain-containing protein</fullName>
    </submittedName>
</protein>
<sequence>MSHPITPRRDERRPVRMAATCRTQSGMRDNGYISDISQYGCRLTTSTLAVRIGTRIVIRPQGLEGVSGTVRWIEGPHAGIEFDAPLYGPVVDHLSQMHAANQPVAVSSC</sequence>
<gene>
    <name evidence="2" type="ORF">WG901_19095</name>
</gene>
<dbReference type="Pfam" id="PF07238">
    <property type="entry name" value="PilZ"/>
    <property type="match status" value="1"/>
</dbReference>
<evidence type="ECO:0000313" key="2">
    <source>
        <dbReference type="EMBL" id="MEJ5978768.1"/>
    </source>
</evidence>
<dbReference type="SUPFAM" id="SSF141371">
    <property type="entry name" value="PilZ domain-like"/>
    <property type="match status" value="1"/>
</dbReference>
<dbReference type="RefSeq" id="WP_339588706.1">
    <property type="nucleotide sequence ID" value="NZ_JBBHJZ010000004.1"/>
</dbReference>
<dbReference type="EMBL" id="JBBHJZ010000004">
    <property type="protein sequence ID" value="MEJ5978768.1"/>
    <property type="molecule type" value="Genomic_DNA"/>
</dbReference>
<proteinExistence type="predicted"/>
<name>A0ABU8S0M3_9SPHN</name>
<keyword evidence="3" id="KW-1185">Reference proteome</keyword>
<comment type="caution">
    <text evidence="2">The sequence shown here is derived from an EMBL/GenBank/DDBJ whole genome shotgun (WGS) entry which is preliminary data.</text>
</comment>
<evidence type="ECO:0000313" key="3">
    <source>
        <dbReference type="Proteomes" id="UP001361239"/>
    </source>
</evidence>
<feature type="domain" description="PilZ" evidence="1">
    <location>
        <begin position="8"/>
        <end position="83"/>
    </location>
</feature>
<accession>A0ABU8S0M3</accession>
<organism evidence="2 3">
    <name type="scientific">Novosphingobium anseongense</name>
    <dbReference type="NCBI Taxonomy" id="3133436"/>
    <lineage>
        <taxon>Bacteria</taxon>
        <taxon>Pseudomonadati</taxon>
        <taxon>Pseudomonadota</taxon>
        <taxon>Alphaproteobacteria</taxon>
        <taxon>Sphingomonadales</taxon>
        <taxon>Sphingomonadaceae</taxon>
        <taxon>Novosphingobium</taxon>
    </lineage>
</organism>
<dbReference type="InterPro" id="IPR009875">
    <property type="entry name" value="PilZ_domain"/>
</dbReference>
<reference evidence="2 3" key="1">
    <citation type="submission" date="2024-03" db="EMBL/GenBank/DDBJ databases">
        <authorList>
            <person name="Jo J.-H."/>
        </authorList>
    </citation>
    <scope>NUCLEOTIDE SEQUENCE [LARGE SCALE GENOMIC DNA]</scope>
    <source>
        <strain evidence="2 3">PS1R-30</strain>
    </source>
</reference>
<dbReference type="Proteomes" id="UP001361239">
    <property type="component" value="Unassembled WGS sequence"/>
</dbReference>